<dbReference type="InterPro" id="IPR018191">
    <property type="entry name" value="4-OT"/>
</dbReference>
<dbReference type="Pfam" id="PF01361">
    <property type="entry name" value="Tautomerase"/>
    <property type="match status" value="1"/>
</dbReference>
<name>A0ABV9Z4Z1_9HYPH</name>
<gene>
    <name evidence="5" type="ORF">ACFPFW_14440</name>
</gene>
<evidence type="ECO:0000313" key="5">
    <source>
        <dbReference type="EMBL" id="MFC5069212.1"/>
    </source>
</evidence>
<feature type="domain" description="4-oxalocrotonate tautomerase-like" evidence="4">
    <location>
        <begin position="2"/>
        <end position="65"/>
    </location>
</feature>
<keyword evidence="6" id="KW-1185">Reference proteome</keyword>
<keyword evidence="2 3" id="KW-0413">Isomerase</keyword>
<dbReference type="PANTHER" id="PTHR35530:SF1">
    <property type="entry name" value="2-HYDROXYMUCONATE TAUTOMERASE"/>
    <property type="match status" value="1"/>
</dbReference>
<organism evidence="5 6">
    <name type="scientific">Flaviflagellibacter deserti</name>
    <dbReference type="NCBI Taxonomy" id="2267266"/>
    <lineage>
        <taxon>Bacteria</taxon>
        <taxon>Pseudomonadati</taxon>
        <taxon>Pseudomonadota</taxon>
        <taxon>Alphaproteobacteria</taxon>
        <taxon>Hyphomicrobiales</taxon>
        <taxon>Flaviflagellibacter</taxon>
    </lineage>
</organism>
<dbReference type="InterPro" id="IPR014347">
    <property type="entry name" value="Tautomerase/MIF_sf"/>
</dbReference>
<evidence type="ECO:0000256" key="3">
    <source>
        <dbReference type="RuleBase" id="RU362032"/>
    </source>
</evidence>
<dbReference type="Gene3D" id="3.30.429.10">
    <property type="entry name" value="Macrophage Migration Inhibitory Factor"/>
    <property type="match status" value="1"/>
</dbReference>
<evidence type="ECO:0000313" key="6">
    <source>
        <dbReference type="Proteomes" id="UP001595796"/>
    </source>
</evidence>
<dbReference type="RefSeq" id="WP_114957666.1">
    <property type="nucleotide sequence ID" value="NZ_JBHSJF010000006.1"/>
</dbReference>
<proteinExistence type="inferred from homology"/>
<accession>A0ABV9Z4Z1</accession>
<dbReference type="Proteomes" id="UP001595796">
    <property type="component" value="Unassembled WGS sequence"/>
</dbReference>
<sequence length="81" mass="8846">MPYVNIKVTREGTAPGAFSTTPEQKAALIKGVSDLLFEVLGKPRNTTFVIIDEVELDSWGLGGLPVLEYRELVSRAAPKDE</sequence>
<protein>
    <recommendedName>
        <fullName evidence="3">Tautomerase</fullName>
        <ecNumber evidence="3">5.3.2.-</ecNumber>
    </recommendedName>
</protein>
<dbReference type="NCBIfam" id="TIGR00013">
    <property type="entry name" value="taut"/>
    <property type="match status" value="1"/>
</dbReference>
<evidence type="ECO:0000259" key="4">
    <source>
        <dbReference type="Pfam" id="PF01361"/>
    </source>
</evidence>
<dbReference type="InterPro" id="IPR004370">
    <property type="entry name" value="4-OT-like_dom"/>
</dbReference>
<comment type="caution">
    <text evidence="5">The sequence shown here is derived from an EMBL/GenBank/DDBJ whole genome shotgun (WGS) entry which is preliminary data.</text>
</comment>
<dbReference type="EC" id="5.3.2.-" evidence="3"/>
<comment type="similarity">
    <text evidence="1 3">Belongs to the 4-oxalocrotonate tautomerase family.</text>
</comment>
<dbReference type="PANTHER" id="PTHR35530">
    <property type="entry name" value="TAUTOMERASE-RELATED"/>
    <property type="match status" value="1"/>
</dbReference>
<dbReference type="SUPFAM" id="SSF55331">
    <property type="entry name" value="Tautomerase/MIF"/>
    <property type="match status" value="1"/>
</dbReference>
<dbReference type="EMBL" id="JBHSJF010000006">
    <property type="protein sequence ID" value="MFC5069212.1"/>
    <property type="molecule type" value="Genomic_DNA"/>
</dbReference>
<evidence type="ECO:0000256" key="2">
    <source>
        <dbReference type="ARBA" id="ARBA00023235"/>
    </source>
</evidence>
<evidence type="ECO:0000256" key="1">
    <source>
        <dbReference type="ARBA" id="ARBA00006723"/>
    </source>
</evidence>
<reference evidence="6" key="1">
    <citation type="journal article" date="2019" name="Int. J. Syst. Evol. Microbiol.">
        <title>The Global Catalogue of Microorganisms (GCM) 10K type strain sequencing project: providing services to taxonomists for standard genome sequencing and annotation.</title>
        <authorList>
            <consortium name="The Broad Institute Genomics Platform"/>
            <consortium name="The Broad Institute Genome Sequencing Center for Infectious Disease"/>
            <person name="Wu L."/>
            <person name="Ma J."/>
        </authorList>
    </citation>
    <scope>NUCLEOTIDE SEQUENCE [LARGE SCALE GENOMIC DNA]</scope>
    <source>
        <strain evidence="6">CGMCC 1.16444</strain>
    </source>
</reference>